<evidence type="ECO:0000313" key="3">
    <source>
        <dbReference type="Proteomes" id="UP000299102"/>
    </source>
</evidence>
<dbReference type="Proteomes" id="UP000299102">
    <property type="component" value="Unassembled WGS sequence"/>
</dbReference>
<name>A0A4C1SY86_EUMVA</name>
<accession>A0A4C1SY86</accession>
<comment type="caution">
    <text evidence="2">The sequence shown here is derived from an EMBL/GenBank/DDBJ whole genome shotgun (WGS) entry which is preliminary data.</text>
</comment>
<feature type="region of interest" description="Disordered" evidence="1">
    <location>
        <begin position="124"/>
        <end position="148"/>
    </location>
</feature>
<protein>
    <submittedName>
        <fullName evidence="2">Uncharacterized protein</fullName>
    </submittedName>
</protein>
<proteinExistence type="predicted"/>
<organism evidence="2 3">
    <name type="scientific">Eumeta variegata</name>
    <name type="common">Bagworm moth</name>
    <name type="synonym">Eumeta japonica</name>
    <dbReference type="NCBI Taxonomy" id="151549"/>
    <lineage>
        <taxon>Eukaryota</taxon>
        <taxon>Metazoa</taxon>
        <taxon>Ecdysozoa</taxon>
        <taxon>Arthropoda</taxon>
        <taxon>Hexapoda</taxon>
        <taxon>Insecta</taxon>
        <taxon>Pterygota</taxon>
        <taxon>Neoptera</taxon>
        <taxon>Endopterygota</taxon>
        <taxon>Lepidoptera</taxon>
        <taxon>Glossata</taxon>
        <taxon>Ditrysia</taxon>
        <taxon>Tineoidea</taxon>
        <taxon>Psychidae</taxon>
        <taxon>Oiketicinae</taxon>
        <taxon>Eumeta</taxon>
    </lineage>
</organism>
<dbReference type="EMBL" id="BGZK01004145">
    <property type="protein sequence ID" value="GBP07162.1"/>
    <property type="molecule type" value="Genomic_DNA"/>
</dbReference>
<evidence type="ECO:0000256" key="1">
    <source>
        <dbReference type="SAM" id="MobiDB-lite"/>
    </source>
</evidence>
<sequence>MNTNTDEPSPGFPKKKMPLKRVTPDINADDTKLILKHLSNIETLNAQSYSANLLAEGNNEVKPNRVFESTDELSSISEMSAAYRRAERLSPSACGKHSTVQTKRARHMKLELKRRRTMVQVKFEMGHIGPWEKSSPKKQKKTSEKTHI</sequence>
<feature type="region of interest" description="Disordered" evidence="1">
    <location>
        <begin position="1"/>
        <end position="22"/>
    </location>
</feature>
<evidence type="ECO:0000313" key="2">
    <source>
        <dbReference type="EMBL" id="GBP07162.1"/>
    </source>
</evidence>
<keyword evidence="3" id="KW-1185">Reference proteome</keyword>
<feature type="region of interest" description="Disordered" evidence="1">
    <location>
        <begin position="87"/>
        <end position="106"/>
    </location>
</feature>
<reference evidence="2 3" key="1">
    <citation type="journal article" date="2019" name="Commun. Biol.">
        <title>The bagworm genome reveals a unique fibroin gene that provides high tensile strength.</title>
        <authorList>
            <person name="Kono N."/>
            <person name="Nakamura H."/>
            <person name="Ohtoshi R."/>
            <person name="Tomita M."/>
            <person name="Numata K."/>
            <person name="Arakawa K."/>
        </authorList>
    </citation>
    <scope>NUCLEOTIDE SEQUENCE [LARGE SCALE GENOMIC DNA]</scope>
</reference>
<gene>
    <name evidence="2" type="ORF">EVAR_70843_1</name>
</gene>
<dbReference type="AlphaFoldDB" id="A0A4C1SY86"/>